<evidence type="ECO:0000259" key="1">
    <source>
        <dbReference type="Pfam" id="PF13788"/>
    </source>
</evidence>
<gene>
    <name evidence="2" type="ORF">SDC9_65059</name>
</gene>
<dbReference type="AlphaFoldDB" id="A0A644XR07"/>
<organism evidence="2">
    <name type="scientific">bioreactor metagenome</name>
    <dbReference type="NCBI Taxonomy" id="1076179"/>
    <lineage>
        <taxon>unclassified sequences</taxon>
        <taxon>metagenomes</taxon>
        <taxon>ecological metagenomes</taxon>
    </lineage>
</organism>
<feature type="domain" description="DUF4180" evidence="1">
    <location>
        <begin position="10"/>
        <end position="118"/>
    </location>
</feature>
<dbReference type="InterPro" id="IPR025438">
    <property type="entry name" value="DUF4180"/>
</dbReference>
<accession>A0A644XR07</accession>
<reference evidence="2" key="1">
    <citation type="submission" date="2019-08" db="EMBL/GenBank/DDBJ databases">
        <authorList>
            <person name="Kucharzyk K."/>
            <person name="Murdoch R.W."/>
            <person name="Higgins S."/>
            <person name="Loffler F."/>
        </authorList>
    </citation>
    <scope>NUCLEOTIDE SEQUENCE</scope>
</reference>
<dbReference type="Pfam" id="PF13788">
    <property type="entry name" value="DUF4180"/>
    <property type="match status" value="1"/>
</dbReference>
<evidence type="ECO:0000313" key="2">
    <source>
        <dbReference type="EMBL" id="MPM18646.1"/>
    </source>
</evidence>
<comment type="caution">
    <text evidence="2">The sequence shown here is derived from an EMBL/GenBank/DDBJ whole genome shotgun (WGS) entry which is preliminary data.</text>
</comment>
<protein>
    <recommendedName>
        <fullName evidence="1">DUF4180 domain-containing protein</fullName>
    </recommendedName>
</protein>
<name>A0A644XR07_9ZZZZ</name>
<dbReference type="EMBL" id="VSSQ01003024">
    <property type="protein sequence ID" value="MPM18646.1"/>
    <property type="molecule type" value="Genomic_DNA"/>
</dbReference>
<sequence>MNIQVIQHTSVPIARVTSNSILIFDVDSALDLMASVHYQSGVRRLILDSSAIDERFFDLKTRLAGDILQKFVTYQTKLAIVGDFSVYTSKSLRDFIRESNRGSDIFFVGSEEEAIARLSF</sequence>
<proteinExistence type="predicted"/>